<feature type="compositionally biased region" description="Low complexity" evidence="1">
    <location>
        <begin position="64"/>
        <end position="95"/>
    </location>
</feature>
<organism evidence="2 3">
    <name type="scientific">Allomyces macrogynus (strain ATCC 38327)</name>
    <name type="common">Allomyces javanicus var. macrogynus</name>
    <dbReference type="NCBI Taxonomy" id="578462"/>
    <lineage>
        <taxon>Eukaryota</taxon>
        <taxon>Fungi</taxon>
        <taxon>Fungi incertae sedis</taxon>
        <taxon>Blastocladiomycota</taxon>
        <taxon>Blastocladiomycetes</taxon>
        <taxon>Blastocladiales</taxon>
        <taxon>Blastocladiaceae</taxon>
        <taxon>Allomyces</taxon>
    </lineage>
</organism>
<feature type="compositionally biased region" description="Low complexity" evidence="1">
    <location>
        <begin position="166"/>
        <end position="184"/>
    </location>
</feature>
<keyword evidence="3" id="KW-1185">Reference proteome</keyword>
<reference evidence="2 3" key="1">
    <citation type="submission" date="2009-11" db="EMBL/GenBank/DDBJ databases">
        <title>Annotation of Allomyces macrogynus ATCC 38327.</title>
        <authorList>
            <consortium name="The Broad Institute Genome Sequencing Platform"/>
            <person name="Russ C."/>
            <person name="Cuomo C."/>
            <person name="Burger G."/>
            <person name="Gray M.W."/>
            <person name="Holland P.W.H."/>
            <person name="King N."/>
            <person name="Lang F.B.F."/>
            <person name="Roger A.J."/>
            <person name="Ruiz-Trillo I."/>
            <person name="Young S.K."/>
            <person name="Zeng Q."/>
            <person name="Gargeya S."/>
            <person name="Fitzgerald M."/>
            <person name="Haas B."/>
            <person name="Abouelleil A."/>
            <person name="Alvarado L."/>
            <person name="Arachchi H.M."/>
            <person name="Berlin A."/>
            <person name="Chapman S.B."/>
            <person name="Gearin G."/>
            <person name="Goldberg J."/>
            <person name="Griggs A."/>
            <person name="Gujja S."/>
            <person name="Hansen M."/>
            <person name="Heiman D."/>
            <person name="Howarth C."/>
            <person name="Larimer J."/>
            <person name="Lui A."/>
            <person name="MacDonald P.J.P."/>
            <person name="McCowen C."/>
            <person name="Montmayeur A."/>
            <person name="Murphy C."/>
            <person name="Neiman D."/>
            <person name="Pearson M."/>
            <person name="Priest M."/>
            <person name="Roberts A."/>
            <person name="Saif S."/>
            <person name="Shea T."/>
            <person name="Sisk P."/>
            <person name="Stolte C."/>
            <person name="Sykes S."/>
            <person name="Wortman J."/>
            <person name="Nusbaum C."/>
            <person name="Birren B."/>
        </authorList>
    </citation>
    <scope>NUCLEOTIDE SEQUENCE [LARGE SCALE GENOMIC DNA]</scope>
    <source>
        <strain evidence="2 3">ATCC 38327</strain>
    </source>
</reference>
<feature type="region of interest" description="Disordered" evidence="1">
    <location>
        <begin position="42"/>
        <end position="149"/>
    </location>
</feature>
<feature type="region of interest" description="Disordered" evidence="1">
    <location>
        <begin position="166"/>
        <end position="212"/>
    </location>
</feature>
<proteinExistence type="predicted"/>
<reference evidence="3" key="2">
    <citation type="submission" date="2009-11" db="EMBL/GenBank/DDBJ databases">
        <title>The Genome Sequence of Allomyces macrogynus strain ATCC 38327.</title>
        <authorList>
            <consortium name="The Broad Institute Genome Sequencing Platform"/>
            <person name="Russ C."/>
            <person name="Cuomo C."/>
            <person name="Shea T."/>
            <person name="Young S.K."/>
            <person name="Zeng Q."/>
            <person name="Koehrsen M."/>
            <person name="Haas B."/>
            <person name="Borodovsky M."/>
            <person name="Guigo R."/>
            <person name="Alvarado L."/>
            <person name="Berlin A."/>
            <person name="Borenstein D."/>
            <person name="Chen Z."/>
            <person name="Engels R."/>
            <person name="Freedman E."/>
            <person name="Gellesch M."/>
            <person name="Goldberg J."/>
            <person name="Griggs A."/>
            <person name="Gujja S."/>
            <person name="Heiman D."/>
            <person name="Hepburn T."/>
            <person name="Howarth C."/>
            <person name="Jen D."/>
            <person name="Larson L."/>
            <person name="Lewis B."/>
            <person name="Mehta T."/>
            <person name="Park D."/>
            <person name="Pearson M."/>
            <person name="Roberts A."/>
            <person name="Saif S."/>
            <person name="Shenoy N."/>
            <person name="Sisk P."/>
            <person name="Stolte C."/>
            <person name="Sykes S."/>
            <person name="Walk T."/>
            <person name="White J."/>
            <person name="Yandava C."/>
            <person name="Burger G."/>
            <person name="Gray M.W."/>
            <person name="Holland P.W.H."/>
            <person name="King N."/>
            <person name="Lang F.B.F."/>
            <person name="Roger A.J."/>
            <person name="Ruiz-Trillo I."/>
            <person name="Lander E."/>
            <person name="Nusbaum C."/>
        </authorList>
    </citation>
    <scope>NUCLEOTIDE SEQUENCE [LARGE SCALE GENOMIC DNA]</scope>
    <source>
        <strain evidence="3">ATCC 38327</strain>
    </source>
</reference>
<evidence type="ECO:0000256" key="1">
    <source>
        <dbReference type="SAM" id="MobiDB-lite"/>
    </source>
</evidence>
<feature type="compositionally biased region" description="Low complexity" evidence="1">
    <location>
        <begin position="110"/>
        <end position="124"/>
    </location>
</feature>
<dbReference type="AlphaFoldDB" id="A0A0L0T6S0"/>
<dbReference type="VEuPathDB" id="FungiDB:AMAG_20103"/>
<accession>A0A0L0T6S0</accession>
<feature type="compositionally biased region" description="Acidic residues" evidence="1">
    <location>
        <begin position="99"/>
        <end position="109"/>
    </location>
</feature>
<dbReference type="PROSITE" id="PS51257">
    <property type="entry name" value="PROKAR_LIPOPROTEIN"/>
    <property type="match status" value="1"/>
</dbReference>
<dbReference type="Proteomes" id="UP000054350">
    <property type="component" value="Unassembled WGS sequence"/>
</dbReference>
<name>A0A0L0T6S0_ALLM3</name>
<evidence type="ECO:0000313" key="2">
    <source>
        <dbReference type="EMBL" id="KNE70401.1"/>
    </source>
</evidence>
<protein>
    <submittedName>
        <fullName evidence="2">Uncharacterized protein</fullName>
    </submittedName>
</protein>
<sequence length="212" mass="21712">MKACLAATEPGATNDASAVDSTAWSIMNAAGGCARTCPRSYVPSLPGRRSSITEPTAPTTGSDSTSVRSLKRVSSLRSIKSAASSSSVWSSPTTSCATTDDDLMDDDELMPSAAPSLASSSLIHSEIEEDEDEHEHEAVGLSARPSVNSLAPDDIALAPASLSKRPSLSAISISSSSGGSTKLSHAPIQKRGGKRAPVKGKKAKAARKLTSS</sequence>
<feature type="compositionally biased region" description="Polar residues" evidence="1">
    <location>
        <begin position="50"/>
        <end position="63"/>
    </location>
</feature>
<gene>
    <name evidence="2" type="ORF">AMAG_20103</name>
</gene>
<evidence type="ECO:0000313" key="3">
    <source>
        <dbReference type="Proteomes" id="UP000054350"/>
    </source>
</evidence>
<feature type="compositionally biased region" description="Basic residues" evidence="1">
    <location>
        <begin position="191"/>
        <end position="212"/>
    </location>
</feature>
<dbReference type="EMBL" id="GG745365">
    <property type="protein sequence ID" value="KNE70401.1"/>
    <property type="molecule type" value="Genomic_DNA"/>
</dbReference>